<accession>A0A6A4GJ36</accession>
<dbReference type="Gene3D" id="3.30.420.10">
    <property type="entry name" value="Ribonuclease H-like superfamily/Ribonuclease H"/>
    <property type="match status" value="1"/>
</dbReference>
<dbReference type="InterPro" id="IPR036397">
    <property type="entry name" value="RNaseH_sf"/>
</dbReference>
<name>A0A6A4GJ36_9AGAR</name>
<reference evidence="2" key="1">
    <citation type="journal article" date="2019" name="Environ. Microbiol.">
        <title>Fungal ecological strategies reflected in gene transcription - a case study of two litter decomposers.</title>
        <authorList>
            <person name="Barbi F."/>
            <person name="Kohler A."/>
            <person name="Barry K."/>
            <person name="Baskaran P."/>
            <person name="Daum C."/>
            <person name="Fauchery L."/>
            <person name="Ihrmark K."/>
            <person name="Kuo A."/>
            <person name="LaButti K."/>
            <person name="Lipzen A."/>
            <person name="Morin E."/>
            <person name="Grigoriev I.V."/>
            <person name="Henrissat B."/>
            <person name="Lindahl B."/>
            <person name="Martin F."/>
        </authorList>
    </citation>
    <scope>NUCLEOTIDE SEQUENCE</scope>
    <source>
        <strain evidence="2">JB14</strain>
    </source>
</reference>
<organism evidence="2 3">
    <name type="scientific">Gymnopus androsaceus JB14</name>
    <dbReference type="NCBI Taxonomy" id="1447944"/>
    <lineage>
        <taxon>Eukaryota</taxon>
        <taxon>Fungi</taxon>
        <taxon>Dikarya</taxon>
        <taxon>Basidiomycota</taxon>
        <taxon>Agaricomycotina</taxon>
        <taxon>Agaricomycetes</taxon>
        <taxon>Agaricomycetidae</taxon>
        <taxon>Agaricales</taxon>
        <taxon>Marasmiineae</taxon>
        <taxon>Omphalotaceae</taxon>
        <taxon>Gymnopus</taxon>
    </lineage>
</organism>
<dbReference type="InterPro" id="IPR052338">
    <property type="entry name" value="Transposase_5"/>
</dbReference>
<dbReference type="Pfam" id="PF13358">
    <property type="entry name" value="DDE_3"/>
    <property type="match status" value="1"/>
</dbReference>
<dbReference type="OrthoDB" id="2417635at2759"/>
<dbReference type="Proteomes" id="UP000799118">
    <property type="component" value="Unassembled WGS sequence"/>
</dbReference>
<protein>
    <recommendedName>
        <fullName evidence="1">Tc1-like transposase DDE domain-containing protein</fullName>
    </recommendedName>
</protein>
<dbReference type="PANTHER" id="PTHR23022:SF119">
    <property type="entry name" value="TC1-LIKE TRANSPOSASE DDE DOMAIN-CONTAINING PROTEIN"/>
    <property type="match status" value="1"/>
</dbReference>
<dbReference type="InterPro" id="IPR038717">
    <property type="entry name" value="Tc1-like_DDE_dom"/>
</dbReference>
<feature type="non-terminal residue" evidence="2">
    <location>
        <position position="1"/>
    </location>
</feature>
<dbReference type="GO" id="GO:0003676">
    <property type="term" value="F:nucleic acid binding"/>
    <property type="evidence" value="ECO:0007669"/>
    <property type="project" value="InterPro"/>
</dbReference>
<dbReference type="PANTHER" id="PTHR23022">
    <property type="entry name" value="TRANSPOSABLE ELEMENT-RELATED"/>
    <property type="match status" value="1"/>
</dbReference>
<evidence type="ECO:0000313" key="3">
    <source>
        <dbReference type="Proteomes" id="UP000799118"/>
    </source>
</evidence>
<dbReference type="EMBL" id="ML769956">
    <property type="protein sequence ID" value="KAE9385669.1"/>
    <property type="molecule type" value="Genomic_DNA"/>
</dbReference>
<proteinExistence type="predicted"/>
<feature type="domain" description="Tc1-like transposase DDE" evidence="1">
    <location>
        <begin position="110"/>
        <end position="179"/>
    </location>
</feature>
<sequence>LAWAKEHSNMSSKDWENVVWSNEAYVVLGKNKGWIWVTRRPGKELLNDCCIPKLTQSSVCCMIWGCIMKGARGPLVILEYPGGKGGGFNAECYREQALDGTLLKFHDLMIQDRPNFIFQQDGVPAHRAKSTVKWFCEHGIPLFPHPPSPPDLNPIKPLWDVVKKHIGDLQTQPSTYDELCNVILEVWENLDFDEFDVFIDCMLQVVQAIIEANGGHTQY</sequence>
<dbReference type="AlphaFoldDB" id="A0A6A4GJ36"/>
<evidence type="ECO:0000313" key="2">
    <source>
        <dbReference type="EMBL" id="KAE9385669.1"/>
    </source>
</evidence>
<gene>
    <name evidence="2" type="ORF">BT96DRAFT_840396</name>
</gene>
<evidence type="ECO:0000259" key="1">
    <source>
        <dbReference type="Pfam" id="PF13358"/>
    </source>
</evidence>
<keyword evidence="3" id="KW-1185">Reference proteome</keyword>